<dbReference type="STRING" id="1778.A9W97_23325"/>
<dbReference type="InterPro" id="IPR012349">
    <property type="entry name" value="Split_barrel_FMN-bd"/>
</dbReference>
<dbReference type="NCBIfam" id="TIGR00026">
    <property type="entry name" value="hi_GC_TIGR00026"/>
    <property type="match status" value="1"/>
</dbReference>
<name>A0A0Q2X5I5_MYCGO</name>
<dbReference type="Gene3D" id="2.30.110.10">
    <property type="entry name" value="Electron Transport, Fmn-binding Protein, Chain A"/>
    <property type="match status" value="1"/>
</dbReference>
<dbReference type="OrthoDB" id="3778270at2"/>
<dbReference type="Proteomes" id="UP000051677">
    <property type="component" value="Unassembled WGS sequence"/>
</dbReference>
<proteinExistence type="predicted"/>
<dbReference type="GO" id="GO:0016491">
    <property type="term" value="F:oxidoreductase activity"/>
    <property type="evidence" value="ECO:0007669"/>
    <property type="project" value="InterPro"/>
</dbReference>
<gene>
    <name evidence="1" type="ORF">AO501_01845</name>
</gene>
<organism evidence="1 2">
    <name type="scientific">Mycobacterium gordonae</name>
    <dbReference type="NCBI Taxonomy" id="1778"/>
    <lineage>
        <taxon>Bacteria</taxon>
        <taxon>Bacillati</taxon>
        <taxon>Actinomycetota</taxon>
        <taxon>Actinomycetes</taxon>
        <taxon>Mycobacteriales</taxon>
        <taxon>Mycobacteriaceae</taxon>
        <taxon>Mycobacterium</taxon>
    </lineage>
</organism>
<dbReference type="InterPro" id="IPR004378">
    <property type="entry name" value="F420H2_quin_Rdtase"/>
</dbReference>
<sequence>MTTYTKPRVRDAVRHFNKHVLNPAMMTLAGRRYWYASVIKHTGRKSGNHYATPVVAVPIPDGFVVPLPYGSDVDWLRNVRAAGSATIRSKGQTYHVVRPHVVDASTVEPLLPADRRRVFHAFNVDSYAKFALA</sequence>
<dbReference type="EMBL" id="LKTM01000349">
    <property type="protein sequence ID" value="KQH76572.1"/>
    <property type="molecule type" value="Genomic_DNA"/>
</dbReference>
<accession>A0A0Q2X5I5</accession>
<evidence type="ECO:0000313" key="2">
    <source>
        <dbReference type="Proteomes" id="UP000051677"/>
    </source>
</evidence>
<evidence type="ECO:0000313" key="1">
    <source>
        <dbReference type="EMBL" id="KQH76572.1"/>
    </source>
</evidence>
<reference evidence="1 2" key="1">
    <citation type="submission" date="2015-10" db="EMBL/GenBank/DDBJ databases">
        <title>Mycobacterium gordonae draft genome assembly.</title>
        <authorList>
            <person name="Ustinova V."/>
            <person name="Smirnova T."/>
            <person name="Blagodatskikh K."/>
            <person name="Varlamov D."/>
            <person name="Larionova E."/>
            <person name="Chernousova L."/>
        </authorList>
    </citation>
    <scope>NUCLEOTIDE SEQUENCE [LARGE SCALE GENOMIC DNA]</scope>
    <source>
        <strain evidence="1 2">CTRI 14-8773</strain>
    </source>
</reference>
<dbReference type="AlphaFoldDB" id="A0A0Q2X5I5"/>
<comment type="caution">
    <text evidence="1">The sequence shown here is derived from an EMBL/GenBank/DDBJ whole genome shotgun (WGS) entry which is preliminary data.</text>
</comment>
<protein>
    <submittedName>
        <fullName evidence="1">Nitroreductase</fullName>
    </submittedName>
</protein>
<dbReference type="RefSeq" id="WP_055580470.1">
    <property type="nucleotide sequence ID" value="NZ_LKTM01000349.1"/>
</dbReference>